<feature type="transmembrane region" description="Helical" evidence="6">
    <location>
        <begin position="94"/>
        <end position="122"/>
    </location>
</feature>
<comment type="caution">
    <text evidence="8">The sequence shown here is derived from an EMBL/GenBank/DDBJ whole genome shotgun (WGS) entry which is preliminary data.</text>
</comment>
<accession>A0ABV5T954</accession>
<feature type="transmembrane region" description="Helical" evidence="6">
    <location>
        <begin position="35"/>
        <end position="52"/>
    </location>
</feature>
<dbReference type="Pfam" id="PF07730">
    <property type="entry name" value="HisKA_3"/>
    <property type="match status" value="1"/>
</dbReference>
<evidence type="ECO:0000313" key="9">
    <source>
        <dbReference type="Proteomes" id="UP001589610"/>
    </source>
</evidence>
<feature type="transmembrane region" description="Helical" evidence="6">
    <location>
        <begin position="134"/>
        <end position="153"/>
    </location>
</feature>
<dbReference type="CDD" id="cd16917">
    <property type="entry name" value="HATPase_UhpB-NarQ-NarX-like"/>
    <property type="match status" value="1"/>
</dbReference>
<keyword evidence="3" id="KW-0902">Two-component regulatory system</keyword>
<evidence type="ECO:0000256" key="2">
    <source>
        <dbReference type="ARBA" id="ARBA00022777"/>
    </source>
</evidence>
<feature type="domain" description="Histidine kinase/HSP90-like ATPase" evidence="7">
    <location>
        <begin position="315"/>
        <end position="412"/>
    </location>
</feature>
<protein>
    <submittedName>
        <fullName evidence="8">Sensor histidine kinase</fullName>
    </submittedName>
</protein>
<dbReference type="InterPro" id="IPR036890">
    <property type="entry name" value="HATPase_C_sf"/>
</dbReference>
<dbReference type="PANTHER" id="PTHR24421">
    <property type="entry name" value="NITRATE/NITRITE SENSOR PROTEIN NARX-RELATED"/>
    <property type="match status" value="1"/>
</dbReference>
<dbReference type="InterPro" id="IPR011712">
    <property type="entry name" value="Sig_transdc_His_kin_sub3_dim/P"/>
</dbReference>
<feature type="transmembrane region" description="Helical" evidence="6">
    <location>
        <begin position="64"/>
        <end position="82"/>
    </location>
</feature>
<evidence type="ECO:0000256" key="3">
    <source>
        <dbReference type="ARBA" id="ARBA00023012"/>
    </source>
</evidence>
<dbReference type="GO" id="GO:0016301">
    <property type="term" value="F:kinase activity"/>
    <property type="evidence" value="ECO:0007669"/>
    <property type="project" value="UniProtKB-KW"/>
</dbReference>
<evidence type="ECO:0000313" key="8">
    <source>
        <dbReference type="EMBL" id="MFB9675605.1"/>
    </source>
</evidence>
<proteinExistence type="predicted"/>
<evidence type="ECO:0000256" key="4">
    <source>
        <dbReference type="SAM" id="Coils"/>
    </source>
</evidence>
<dbReference type="InterPro" id="IPR050482">
    <property type="entry name" value="Sensor_HK_TwoCompSys"/>
</dbReference>
<keyword evidence="4" id="KW-0175">Coiled coil</keyword>
<dbReference type="InterPro" id="IPR003594">
    <property type="entry name" value="HATPase_dom"/>
</dbReference>
<feature type="region of interest" description="Disordered" evidence="5">
    <location>
        <begin position="1"/>
        <end position="27"/>
    </location>
</feature>
<evidence type="ECO:0000256" key="1">
    <source>
        <dbReference type="ARBA" id="ARBA00022679"/>
    </source>
</evidence>
<dbReference type="SUPFAM" id="SSF55874">
    <property type="entry name" value="ATPase domain of HSP90 chaperone/DNA topoisomerase II/histidine kinase"/>
    <property type="match status" value="1"/>
</dbReference>
<keyword evidence="1" id="KW-0808">Transferase</keyword>
<keyword evidence="2 8" id="KW-0418">Kinase</keyword>
<sequence>MPDDVPLEEPPRRVNPTDDTEPPARGAGAHAWESLWGWEVLLALGLLLPTWTALTVDVPVREKVIVAGCLLAILPLYVLLGRPAIVTGDRLRGAIYIALLIALFTPPGLIASYTTFALFGLCPQCFIVFPARRAMIAVVALNLSPMIRYLFLVGQPETFNFLMVATIVIFFSTIFGIWMERITRQSEERAALIEELESSRAKVSRLSAERGAQAERERLAGEIHDTLAQGFTSIIMLIQAAEAQPDPSRHLALAVQTARENLTEARLLVTTLSPAPLDGSTLDEALRRLTNRLGEETGLSGGFEVRGESRPLSAPVEVVLVRAAQEGLANVRKHAAAESVTVSIAYRDGSVRLEVRDDGRGFEPHGGQGCQGCQGYGLRGMRARVEQVGGTLTVAGLPGGGAALEVVVPTDRLPLPATDLPATDGLTDPTSVPADRPALAADDLPDPTGVAIDRPALAADDPSDPPDAPDAPGDRTGRPGRTDQPDQPAQKV</sequence>
<dbReference type="EMBL" id="JBHMBS010000003">
    <property type="protein sequence ID" value="MFB9675605.1"/>
    <property type="molecule type" value="Genomic_DNA"/>
</dbReference>
<dbReference type="SMART" id="SM00387">
    <property type="entry name" value="HATPase_c"/>
    <property type="match status" value="1"/>
</dbReference>
<keyword evidence="6" id="KW-0472">Membrane</keyword>
<feature type="compositionally biased region" description="Low complexity" evidence="5">
    <location>
        <begin position="433"/>
        <end position="442"/>
    </location>
</feature>
<feature type="compositionally biased region" description="Basic and acidic residues" evidence="5">
    <location>
        <begin position="472"/>
        <end position="484"/>
    </location>
</feature>
<feature type="coiled-coil region" evidence="4">
    <location>
        <begin position="182"/>
        <end position="209"/>
    </location>
</feature>
<keyword evidence="6" id="KW-0812">Transmembrane</keyword>
<evidence type="ECO:0000256" key="6">
    <source>
        <dbReference type="SAM" id="Phobius"/>
    </source>
</evidence>
<keyword evidence="9" id="KW-1185">Reference proteome</keyword>
<dbReference type="Proteomes" id="UP001589610">
    <property type="component" value="Unassembled WGS sequence"/>
</dbReference>
<dbReference type="PANTHER" id="PTHR24421:SF62">
    <property type="entry name" value="SENSORY TRANSDUCTION HISTIDINE KINASE"/>
    <property type="match status" value="1"/>
</dbReference>
<organism evidence="8 9">
    <name type="scientific">Streptosporangium vulgare</name>
    <dbReference type="NCBI Taxonomy" id="46190"/>
    <lineage>
        <taxon>Bacteria</taxon>
        <taxon>Bacillati</taxon>
        <taxon>Actinomycetota</taxon>
        <taxon>Actinomycetes</taxon>
        <taxon>Streptosporangiales</taxon>
        <taxon>Streptosporangiaceae</taxon>
        <taxon>Streptosporangium</taxon>
    </lineage>
</organism>
<dbReference type="Gene3D" id="3.30.565.10">
    <property type="entry name" value="Histidine kinase-like ATPase, C-terminal domain"/>
    <property type="match status" value="1"/>
</dbReference>
<feature type="transmembrane region" description="Helical" evidence="6">
    <location>
        <begin position="159"/>
        <end position="179"/>
    </location>
</feature>
<dbReference type="Pfam" id="PF02518">
    <property type="entry name" value="HATPase_c"/>
    <property type="match status" value="1"/>
</dbReference>
<reference evidence="8 9" key="1">
    <citation type="submission" date="2024-09" db="EMBL/GenBank/DDBJ databases">
        <authorList>
            <person name="Sun Q."/>
            <person name="Mori K."/>
        </authorList>
    </citation>
    <scope>NUCLEOTIDE SEQUENCE [LARGE SCALE GENOMIC DNA]</scope>
    <source>
        <strain evidence="8 9">JCM 3028</strain>
    </source>
</reference>
<name>A0ABV5T954_9ACTN</name>
<feature type="region of interest" description="Disordered" evidence="5">
    <location>
        <begin position="418"/>
        <end position="492"/>
    </location>
</feature>
<dbReference type="RefSeq" id="WP_386155501.1">
    <property type="nucleotide sequence ID" value="NZ_JBHMBS010000003.1"/>
</dbReference>
<gene>
    <name evidence="8" type="ORF">ACFFRH_08920</name>
</gene>
<dbReference type="Gene3D" id="1.20.5.1930">
    <property type="match status" value="1"/>
</dbReference>
<keyword evidence="6" id="KW-1133">Transmembrane helix</keyword>
<evidence type="ECO:0000259" key="7">
    <source>
        <dbReference type="SMART" id="SM00387"/>
    </source>
</evidence>
<evidence type="ECO:0000256" key="5">
    <source>
        <dbReference type="SAM" id="MobiDB-lite"/>
    </source>
</evidence>